<reference evidence="3" key="1">
    <citation type="submission" date="2016-10" db="EMBL/GenBank/DDBJ databases">
        <authorList>
            <person name="Varghese N."/>
            <person name="Submissions S."/>
        </authorList>
    </citation>
    <scope>NUCLEOTIDE SEQUENCE [LARGE SCALE GENOMIC DNA]</scope>
    <source>
        <strain evidence="3">IBRC-M 10403</strain>
    </source>
</reference>
<gene>
    <name evidence="2" type="ORF">SAMN05216174_10211</name>
</gene>
<dbReference type="Proteomes" id="UP000199501">
    <property type="component" value="Unassembled WGS sequence"/>
</dbReference>
<organism evidence="2 3">
    <name type="scientific">Actinokineospora iranica</name>
    <dbReference type="NCBI Taxonomy" id="1271860"/>
    <lineage>
        <taxon>Bacteria</taxon>
        <taxon>Bacillati</taxon>
        <taxon>Actinomycetota</taxon>
        <taxon>Actinomycetes</taxon>
        <taxon>Pseudonocardiales</taxon>
        <taxon>Pseudonocardiaceae</taxon>
        <taxon>Actinokineospora</taxon>
    </lineage>
</organism>
<keyword evidence="3" id="KW-1185">Reference proteome</keyword>
<sequence length="126" mass="12987">MGSIKARGASVLLAGLMSLGLTGVAASPAAATGVDAQDTHRASIACAKPKGEKANYSWGDGNISVTVYFNNHCSHKVDAGIVTQNATDGTYSIRCMTTNGGTKGKKKFNIGALNKVVKIQKGCELK</sequence>
<feature type="signal peptide" evidence="1">
    <location>
        <begin position="1"/>
        <end position="25"/>
    </location>
</feature>
<feature type="chain" id="PRO_5038435288" evidence="1">
    <location>
        <begin position="26"/>
        <end position="126"/>
    </location>
</feature>
<evidence type="ECO:0000313" key="2">
    <source>
        <dbReference type="EMBL" id="SDC41169.1"/>
    </source>
</evidence>
<keyword evidence="1" id="KW-0732">Signal</keyword>
<name>A0A1G6LD18_9PSEU</name>
<proteinExistence type="predicted"/>
<evidence type="ECO:0000256" key="1">
    <source>
        <dbReference type="SAM" id="SignalP"/>
    </source>
</evidence>
<dbReference type="EMBL" id="FMZZ01000002">
    <property type="protein sequence ID" value="SDC41169.1"/>
    <property type="molecule type" value="Genomic_DNA"/>
</dbReference>
<dbReference type="AlphaFoldDB" id="A0A1G6LD18"/>
<protein>
    <submittedName>
        <fullName evidence="2">Uncharacterized protein</fullName>
    </submittedName>
</protein>
<accession>A0A1G6LD18</accession>
<evidence type="ECO:0000313" key="3">
    <source>
        <dbReference type="Proteomes" id="UP000199501"/>
    </source>
</evidence>
<dbReference type="OrthoDB" id="3539734at2"/>
<dbReference type="RefSeq" id="WP_139190527.1">
    <property type="nucleotide sequence ID" value="NZ_FMZZ01000002.1"/>
</dbReference>